<evidence type="ECO:0000256" key="3">
    <source>
        <dbReference type="ARBA" id="ARBA00023180"/>
    </source>
</evidence>
<keyword evidence="1" id="KW-0732">Signal</keyword>
<evidence type="ECO:0000256" key="4">
    <source>
        <dbReference type="SAM" id="MobiDB-lite"/>
    </source>
</evidence>
<gene>
    <name evidence="6" type="primary">SPON2_2</name>
    <name evidence="6" type="ORF">SK128_018623</name>
</gene>
<dbReference type="InterPro" id="IPR000884">
    <property type="entry name" value="TSP1_rpt"/>
</dbReference>
<dbReference type="InterPro" id="IPR051418">
    <property type="entry name" value="Spondin/Thrombospondin_T1"/>
</dbReference>
<keyword evidence="2" id="KW-1015">Disulfide bond</keyword>
<feature type="domain" description="Spondin-like TSP1" evidence="5">
    <location>
        <begin position="44"/>
        <end position="94"/>
    </location>
</feature>
<proteinExistence type="predicted"/>
<dbReference type="InterPro" id="IPR036383">
    <property type="entry name" value="TSP1_rpt_sf"/>
</dbReference>
<dbReference type="Pfam" id="PF19028">
    <property type="entry name" value="TSP1_spondin"/>
    <property type="match status" value="1"/>
</dbReference>
<dbReference type="SMART" id="SM00209">
    <property type="entry name" value="TSP1"/>
    <property type="match status" value="1"/>
</dbReference>
<protein>
    <submittedName>
        <fullName evidence="6">Spondin-2</fullName>
    </submittedName>
</protein>
<dbReference type="EMBL" id="JAXCGZ010002148">
    <property type="protein sequence ID" value="KAK7084320.1"/>
    <property type="molecule type" value="Genomic_DNA"/>
</dbReference>
<dbReference type="PANTHER" id="PTHR11311">
    <property type="entry name" value="SPONDIN"/>
    <property type="match status" value="1"/>
</dbReference>
<dbReference type="Proteomes" id="UP001381693">
    <property type="component" value="Unassembled WGS sequence"/>
</dbReference>
<evidence type="ECO:0000256" key="1">
    <source>
        <dbReference type="ARBA" id="ARBA00022729"/>
    </source>
</evidence>
<sequence length="105" mass="12596">MAVIDDIVKNIQIERRKNRKLKQRKRERRRRRKELKKIRPPRDCRVSEWSEWSPCSKTCGIGEQTRTRTILKHARRGGKVCPVLEETTWCGSARACPRNNYFNWS</sequence>
<dbReference type="FunFam" id="2.20.100.10:FF:000026">
    <property type="entry name" value="Spondin 1"/>
    <property type="match status" value="1"/>
</dbReference>
<dbReference type="AlphaFoldDB" id="A0AAN8XU65"/>
<evidence type="ECO:0000313" key="6">
    <source>
        <dbReference type="EMBL" id="KAK7084320.1"/>
    </source>
</evidence>
<keyword evidence="7" id="KW-1185">Reference proteome</keyword>
<dbReference type="PANTHER" id="PTHR11311:SF15">
    <property type="entry name" value="SPONDIN-2"/>
    <property type="match status" value="1"/>
</dbReference>
<evidence type="ECO:0000256" key="2">
    <source>
        <dbReference type="ARBA" id="ARBA00023157"/>
    </source>
</evidence>
<evidence type="ECO:0000313" key="7">
    <source>
        <dbReference type="Proteomes" id="UP001381693"/>
    </source>
</evidence>
<name>A0AAN8XU65_HALRR</name>
<accession>A0AAN8XU65</accession>
<evidence type="ECO:0000259" key="5">
    <source>
        <dbReference type="Pfam" id="PF19028"/>
    </source>
</evidence>
<comment type="caution">
    <text evidence="6">The sequence shown here is derived from an EMBL/GenBank/DDBJ whole genome shotgun (WGS) entry which is preliminary data.</text>
</comment>
<feature type="region of interest" description="Disordered" evidence="4">
    <location>
        <begin position="17"/>
        <end position="39"/>
    </location>
</feature>
<dbReference type="InterPro" id="IPR044004">
    <property type="entry name" value="TSP1_spondin_dom"/>
</dbReference>
<dbReference type="SUPFAM" id="SSF82895">
    <property type="entry name" value="TSP-1 type 1 repeat"/>
    <property type="match status" value="1"/>
</dbReference>
<reference evidence="6 7" key="1">
    <citation type="submission" date="2023-11" db="EMBL/GenBank/DDBJ databases">
        <title>Halocaridina rubra genome assembly.</title>
        <authorList>
            <person name="Smith C."/>
        </authorList>
    </citation>
    <scope>NUCLEOTIDE SEQUENCE [LARGE SCALE GENOMIC DNA]</scope>
    <source>
        <strain evidence="6">EP-1</strain>
        <tissue evidence="6">Whole</tissue>
    </source>
</reference>
<dbReference type="PROSITE" id="PS50092">
    <property type="entry name" value="TSP1"/>
    <property type="match status" value="1"/>
</dbReference>
<organism evidence="6 7">
    <name type="scientific">Halocaridina rubra</name>
    <name type="common">Hawaiian red shrimp</name>
    <dbReference type="NCBI Taxonomy" id="373956"/>
    <lineage>
        <taxon>Eukaryota</taxon>
        <taxon>Metazoa</taxon>
        <taxon>Ecdysozoa</taxon>
        <taxon>Arthropoda</taxon>
        <taxon>Crustacea</taxon>
        <taxon>Multicrustacea</taxon>
        <taxon>Malacostraca</taxon>
        <taxon>Eumalacostraca</taxon>
        <taxon>Eucarida</taxon>
        <taxon>Decapoda</taxon>
        <taxon>Pleocyemata</taxon>
        <taxon>Caridea</taxon>
        <taxon>Atyoidea</taxon>
        <taxon>Atyidae</taxon>
        <taxon>Halocaridina</taxon>
    </lineage>
</organism>
<keyword evidence="3" id="KW-0325">Glycoprotein</keyword>
<dbReference type="Gene3D" id="2.20.100.10">
    <property type="entry name" value="Thrombospondin type-1 (TSP1) repeat"/>
    <property type="match status" value="1"/>
</dbReference>